<proteinExistence type="inferred from homology"/>
<name>A0A543FE97_9NOCA</name>
<comment type="similarity">
    <text evidence="2">Belongs to the ABC-4 integral membrane protein family. LolC/E subfamily.</text>
</comment>
<feature type="transmembrane region" description="Helical" evidence="7">
    <location>
        <begin position="476"/>
        <end position="497"/>
    </location>
</feature>
<feature type="transmembrane region" description="Helical" evidence="7">
    <location>
        <begin position="683"/>
        <end position="703"/>
    </location>
</feature>
<feature type="transmembrane region" description="Helical" evidence="7">
    <location>
        <begin position="752"/>
        <end position="779"/>
    </location>
</feature>
<dbReference type="InterPro" id="IPR051447">
    <property type="entry name" value="Lipoprotein-release_system"/>
</dbReference>
<gene>
    <name evidence="9" type="ORF">FB390_3871</name>
</gene>
<dbReference type="Pfam" id="PF02687">
    <property type="entry name" value="FtsX"/>
    <property type="match status" value="2"/>
</dbReference>
<dbReference type="Proteomes" id="UP000316331">
    <property type="component" value="Unassembled WGS sequence"/>
</dbReference>
<evidence type="ECO:0000256" key="2">
    <source>
        <dbReference type="ARBA" id="ARBA00005236"/>
    </source>
</evidence>
<keyword evidence="6 7" id="KW-0472">Membrane</keyword>
<keyword evidence="10" id="KW-1185">Reference proteome</keyword>
<protein>
    <submittedName>
        <fullName evidence="9">Putative ABC transport system permease protein</fullName>
    </submittedName>
</protein>
<dbReference type="OrthoDB" id="4362224at2"/>
<dbReference type="EMBL" id="VFPG01000001">
    <property type="protein sequence ID" value="TQM32193.1"/>
    <property type="molecule type" value="Genomic_DNA"/>
</dbReference>
<feature type="transmembrane region" description="Helical" evidence="7">
    <location>
        <begin position="799"/>
        <end position="820"/>
    </location>
</feature>
<dbReference type="PANTHER" id="PTHR30489">
    <property type="entry name" value="LIPOPROTEIN-RELEASING SYSTEM TRANSMEMBRANE PROTEIN LOLE"/>
    <property type="match status" value="1"/>
</dbReference>
<comment type="subcellular location">
    <subcellularLocation>
        <location evidence="1">Cell membrane</location>
        <topology evidence="1">Multi-pass membrane protein</topology>
    </subcellularLocation>
</comment>
<sequence length="834" mass="85092">MSPIGTVAARFRLLALRDSLIHWKRTAIIVAIVGVSSALLVSVLTTYGSITASVARLSEAIAGDAAFTVHGATDAGVGADMTAVLARVPGVRAAVPVVQQQVEFGANGERATTLLMGADSSIAALRSPLTDAILPAVLRNTEILTTQNAIVAGRNSGLAAGERVEIGGTPLFVVGTVDAPELNRGDFVLAPLGLAKQVSGRPDQVGAVHIVLAENADPAVVRDGLVAAAGDAYLVSSPGYEVDQAAQSTRLLSTSALLVALVAFVVAVFLMFNTMHMAVSQRRTSISILRAVGADPRLIYAHLLVEGAVYGLVGAVLGIVAGILLGRNTIGHLPAFAIQAITAEISYGVGWYAPVLAVLAALVSCLIAAAGAGLQVFRMSPVEALGGLARPVRTVSPASIAAGVCGVALLAATGYLAMAADGQAALLATVTFPLGLLATLFAATRPLVGLCIGLARPFGSVGLLAAATLARVPRRTWTNVATVVVTITVATAVSGALTSMADSTTKSYASLVNTDVYVTRTPADVLPAGALIDPSIGDRLRELPDVTRVVPGQWAYADVGGALVTIQGLLPGSNAVTSAAMSPDARERVLAGAGVAVSRQLADTRGYEVGDTLRLTTPSGPKEVRVEEVISTVSVAGGTLAMSLPHLQEWYARPGATYYELELRPGAAVDDVMERIRADLPSVMYVYSGAEALHGTTAALAQAGVIAVALQWTIAAVAAIGLLNTFTLAVLERRREIGVLRAVGALRRHTTGMIVAEACAVGAVGGAIGFVAGLALQYVSCRVLGVLTGFPVAFEPEPVAVLMAGSAVVICLVGALFPAIGAGRSTVSEALAER</sequence>
<evidence type="ECO:0000256" key="1">
    <source>
        <dbReference type="ARBA" id="ARBA00004651"/>
    </source>
</evidence>
<feature type="transmembrane region" description="Helical" evidence="7">
    <location>
        <begin position="398"/>
        <end position="418"/>
    </location>
</feature>
<feature type="transmembrane region" description="Helical" evidence="7">
    <location>
        <begin position="256"/>
        <end position="279"/>
    </location>
</feature>
<feature type="transmembrane region" description="Helical" evidence="7">
    <location>
        <begin position="351"/>
        <end position="377"/>
    </location>
</feature>
<organism evidence="9 10">
    <name type="scientific">Nocardia bhagyanarayanae</name>
    <dbReference type="NCBI Taxonomy" id="1215925"/>
    <lineage>
        <taxon>Bacteria</taxon>
        <taxon>Bacillati</taxon>
        <taxon>Actinomycetota</taxon>
        <taxon>Actinomycetes</taxon>
        <taxon>Mycobacteriales</taxon>
        <taxon>Nocardiaceae</taxon>
        <taxon>Nocardia</taxon>
    </lineage>
</organism>
<dbReference type="AlphaFoldDB" id="A0A543FE97"/>
<dbReference type="GO" id="GO:0098797">
    <property type="term" value="C:plasma membrane protein complex"/>
    <property type="evidence" value="ECO:0007669"/>
    <property type="project" value="TreeGrafter"/>
</dbReference>
<feature type="domain" description="ABC3 transporter permease C-terminal" evidence="8">
    <location>
        <begin position="258"/>
        <end position="381"/>
    </location>
</feature>
<evidence type="ECO:0000259" key="8">
    <source>
        <dbReference type="Pfam" id="PF02687"/>
    </source>
</evidence>
<feature type="transmembrane region" description="Helical" evidence="7">
    <location>
        <begin position="300"/>
        <end position="325"/>
    </location>
</feature>
<dbReference type="PANTHER" id="PTHR30489:SF0">
    <property type="entry name" value="LIPOPROTEIN-RELEASING SYSTEM TRANSMEMBRANE PROTEIN LOLE"/>
    <property type="match status" value="1"/>
</dbReference>
<feature type="transmembrane region" description="Helical" evidence="7">
    <location>
        <begin position="450"/>
        <end position="470"/>
    </location>
</feature>
<comment type="caution">
    <text evidence="9">The sequence shown here is derived from an EMBL/GenBank/DDBJ whole genome shotgun (WGS) entry which is preliminary data.</text>
</comment>
<accession>A0A543FE97</accession>
<feature type="transmembrane region" description="Helical" evidence="7">
    <location>
        <begin position="709"/>
        <end position="731"/>
    </location>
</feature>
<evidence type="ECO:0000256" key="6">
    <source>
        <dbReference type="ARBA" id="ARBA00023136"/>
    </source>
</evidence>
<evidence type="ECO:0000313" key="9">
    <source>
        <dbReference type="EMBL" id="TQM32193.1"/>
    </source>
</evidence>
<evidence type="ECO:0000256" key="3">
    <source>
        <dbReference type="ARBA" id="ARBA00022475"/>
    </source>
</evidence>
<keyword evidence="3" id="KW-1003">Cell membrane</keyword>
<feature type="transmembrane region" description="Helical" evidence="7">
    <location>
        <begin position="27"/>
        <end position="50"/>
    </location>
</feature>
<evidence type="ECO:0000256" key="5">
    <source>
        <dbReference type="ARBA" id="ARBA00022989"/>
    </source>
</evidence>
<evidence type="ECO:0000256" key="4">
    <source>
        <dbReference type="ARBA" id="ARBA00022692"/>
    </source>
</evidence>
<dbReference type="InterPro" id="IPR003838">
    <property type="entry name" value="ABC3_permease_C"/>
</dbReference>
<dbReference type="GO" id="GO:0044874">
    <property type="term" value="P:lipoprotein localization to outer membrane"/>
    <property type="evidence" value="ECO:0007669"/>
    <property type="project" value="TreeGrafter"/>
</dbReference>
<dbReference type="RefSeq" id="WP_141810143.1">
    <property type="nucleotide sequence ID" value="NZ_VFPG01000001.1"/>
</dbReference>
<feature type="transmembrane region" description="Helical" evidence="7">
    <location>
        <begin position="424"/>
        <end position="443"/>
    </location>
</feature>
<reference evidence="9 10" key="1">
    <citation type="submission" date="2019-06" db="EMBL/GenBank/DDBJ databases">
        <title>Sequencing the genomes of 1000 actinobacteria strains.</title>
        <authorList>
            <person name="Klenk H.-P."/>
        </authorList>
    </citation>
    <scope>NUCLEOTIDE SEQUENCE [LARGE SCALE GENOMIC DNA]</scope>
    <source>
        <strain evidence="9 10">DSM 103495</strain>
    </source>
</reference>
<evidence type="ECO:0000313" key="10">
    <source>
        <dbReference type="Proteomes" id="UP000316331"/>
    </source>
</evidence>
<keyword evidence="5 7" id="KW-1133">Transmembrane helix</keyword>
<feature type="domain" description="ABC3 transporter permease C-terminal" evidence="8">
    <location>
        <begin position="714"/>
        <end position="822"/>
    </location>
</feature>
<evidence type="ECO:0000256" key="7">
    <source>
        <dbReference type="SAM" id="Phobius"/>
    </source>
</evidence>
<keyword evidence="4 7" id="KW-0812">Transmembrane</keyword>